<evidence type="ECO:0000259" key="8">
    <source>
        <dbReference type="PROSITE" id="PS51379"/>
    </source>
</evidence>
<keyword evidence="6" id="KW-0411">Iron-sulfur</keyword>
<feature type="transmembrane region" description="Helical" evidence="7">
    <location>
        <begin position="483"/>
        <end position="504"/>
    </location>
</feature>
<proteinExistence type="predicted"/>
<protein>
    <submittedName>
        <fullName evidence="9 10">4Fe-4S ferredoxin</fullName>
    </submittedName>
</protein>
<feature type="transmembrane region" description="Helical" evidence="7">
    <location>
        <begin position="281"/>
        <end position="307"/>
    </location>
</feature>
<dbReference type="EMBL" id="CP008822">
    <property type="protein sequence ID" value="AIM26731.1"/>
    <property type="molecule type" value="Genomic_DNA"/>
</dbReference>
<dbReference type="Proteomes" id="UP000062398">
    <property type="component" value="Chromosome"/>
</dbReference>
<feature type="transmembrane region" description="Helical" evidence="7">
    <location>
        <begin position="132"/>
        <end position="151"/>
    </location>
</feature>
<feature type="transmembrane region" description="Helical" evidence="7">
    <location>
        <begin position="372"/>
        <end position="396"/>
    </location>
</feature>
<evidence type="ECO:0000256" key="2">
    <source>
        <dbReference type="ARBA" id="ARBA00022485"/>
    </source>
</evidence>
<dbReference type="Proteomes" id="UP000029084">
    <property type="component" value="Chromosome"/>
</dbReference>
<dbReference type="PANTHER" id="PTHR30176">
    <property type="entry name" value="FERREDOXIN-TYPE PROTEIN NAPH"/>
    <property type="match status" value="1"/>
</dbReference>
<dbReference type="RefSeq" id="WP_012020532.1">
    <property type="nucleotide sequence ID" value="NZ_CP008822.1"/>
</dbReference>
<feature type="transmembrane region" description="Helical" evidence="7">
    <location>
        <begin position="158"/>
        <end position="176"/>
    </location>
</feature>
<dbReference type="Proteomes" id="UP000068832">
    <property type="component" value="Chromosome"/>
</dbReference>
<dbReference type="GeneID" id="91755019"/>
<dbReference type="Proteomes" id="UP000062475">
    <property type="component" value="Chromosome"/>
</dbReference>
<evidence type="ECO:0000313" key="14">
    <source>
        <dbReference type="EMBL" id="AKV82671.1"/>
    </source>
</evidence>
<dbReference type="GO" id="GO:0051539">
    <property type="term" value="F:4 iron, 4 sulfur cluster binding"/>
    <property type="evidence" value="ECO:0007669"/>
    <property type="project" value="UniProtKB-KW"/>
</dbReference>
<feature type="transmembrane region" description="Helical" evidence="7">
    <location>
        <begin position="32"/>
        <end position="55"/>
    </location>
</feature>
<dbReference type="SUPFAM" id="SSF54862">
    <property type="entry name" value="4Fe-4S ferredoxins"/>
    <property type="match status" value="1"/>
</dbReference>
<reference evidence="9 15" key="1">
    <citation type="journal article" date="2014" name="J. Bacteriol.">
        <title>Role of an Archaeal PitA Transporter in the Copper and Arsenic Resistance of Metallosphaera sedula, an Extreme Thermoacidophile.</title>
        <authorList>
            <person name="McCarthy S."/>
            <person name="Ai C."/>
            <person name="Wheaton G."/>
            <person name="Tevatia R."/>
            <person name="Eckrich V."/>
            <person name="Kelly R."/>
            <person name="Blum P."/>
        </authorList>
    </citation>
    <scope>NUCLEOTIDE SEQUENCE [LARGE SCALE GENOMIC DNA]</scope>
    <source>
        <strain evidence="9 15">CuR1</strain>
    </source>
</reference>
<dbReference type="EMBL" id="CP012173">
    <property type="protein sequence ID" value="AKV75927.1"/>
    <property type="molecule type" value="Genomic_DNA"/>
</dbReference>
<keyword evidence="1" id="KW-0813">Transport</keyword>
<evidence type="ECO:0000256" key="3">
    <source>
        <dbReference type="ARBA" id="ARBA00022723"/>
    </source>
</evidence>
<dbReference type="InterPro" id="IPR051684">
    <property type="entry name" value="Electron_Trans/Redox"/>
</dbReference>
<keyword evidence="7" id="KW-0472">Membrane</keyword>
<accession>A0A088E378</accession>
<keyword evidence="5" id="KW-0408">Iron</keyword>
<dbReference type="Proteomes" id="UP000061362">
    <property type="component" value="Chromosome"/>
</dbReference>
<keyword evidence="3" id="KW-0479">Metal-binding</keyword>
<organism evidence="9 15">
    <name type="scientific">Metallosphaera sedula</name>
    <dbReference type="NCBI Taxonomy" id="43687"/>
    <lineage>
        <taxon>Archaea</taxon>
        <taxon>Thermoproteota</taxon>
        <taxon>Thermoprotei</taxon>
        <taxon>Sulfolobales</taxon>
        <taxon>Sulfolobaceae</taxon>
        <taxon>Metallosphaera</taxon>
    </lineage>
</organism>
<dbReference type="EMBL" id="CP012175">
    <property type="protein sequence ID" value="AKV80423.1"/>
    <property type="molecule type" value="Genomic_DNA"/>
</dbReference>
<evidence type="ECO:0000313" key="9">
    <source>
        <dbReference type="EMBL" id="AIM26731.1"/>
    </source>
</evidence>
<keyword evidence="2" id="KW-0004">4Fe-4S</keyword>
<evidence type="ECO:0000313" key="15">
    <source>
        <dbReference type="Proteomes" id="UP000029084"/>
    </source>
</evidence>
<feature type="transmembrane region" description="Helical" evidence="7">
    <location>
        <begin position="94"/>
        <end position="112"/>
    </location>
</feature>
<keyword evidence="7" id="KW-1133">Transmembrane helix</keyword>
<evidence type="ECO:0000313" key="18">
    <source>
        <dbReference type="Proteomes" id="UP000062398"/>
    </source>
</evidence>
<feature type="domain" description="4Fe-4S ferredoxin-type" evidence="8">
    <location>
        <begin position="568"/>
        <end position="600"/>
    </location>
</feature>
<evidence type="ECO:0000313" key="10">
    <source>
        <dbReference type="EMBL" id="AKV73687.1"/>
    </source>
</evidence>
<evidence type="ECO:0000256" key="7">
    <source>
        <dbReference type="SAM" id="Phobius"/>
    </source>
</evidence>
<dbReference type="PATRIC" id="fig|43687.5.peg.583"/>
<dbReference type="EMBL" id="CP012172">
    <property type="protein sequence ID" value="AKV73687.1"/>
    <property type="molecule type" value="Genomic_DNA"/>
</dbReference>
<evidence type="ECO:0000313" key="11">
    <source>
        <dbReference type="EMBL" id="AKV75927.1"/>
    </source>
</evidence>
<dbReference type="Proteomes" id="UP000056255">
    <property type="component" value="Chromosome"/>
</dbReference>
<evidence type="ECO:0000313" key="19">
    <source>
        <dbReference type="Proteomes" id="UP000062475"/>
    </source>
</evidence>
<evidence type="ECO:0000256" key="4">
    <source>
        <dbReference type="ARBA" id="ARBA00022982"/>
    </source>
</evidence>
<gene>
    <name evidence="9" type="ORF">HA72_0569</name>
    <name evidence="10" type="ORF">MsedA_0581</name>
    <name evidence="11" type="ORF">MsedB_0581</name>
    <name evidence="12" type="ORF">MsedC_0580</name>
    <name evidence="13" type="ORF">MsedD_0581</name>
    <name evidence="14" type="ORF">MsedE_0581</name>
</gene>
<dbReference type="AlphaFoldDB" id="A0A088E378"/>
<feature type="transmembrane region" description="Helical" evidence="7">
    <location>
        <begin position="6"/>
        <end position="25"/>
    </location>
</feature>
<dbReference type="EMBL" id="CP012174">
    <property type="protein sequence ID" value="AKV78178.1"/>
    <property type="molecule type" value="Genomic_DNA"/>
</dbReference>
<feature type="transmembrane region" description="Helical" evidence="7">
    <location>
        <begin position="524"/>
        <end position="548"/>
    </location>
</feature>
<evidence type="ECO:0000256" key="5">
    <source>
        <dbReference type="ARBA" id="ARBA00023004"/>
    </source>
</evidence>
<evidence type="ECO:0000313" key="16">
    <source>
        <dbReference type="Proteomes" id="UP000056255"/>
    </source>
</evidence>
<feature type="transmembrane region" description="Helical" evidence="7">
    <location>
        <begin position="218"/>
        <end position="237"/>
    </location>
</feature>
<sequence length="641" mass="71857">MDYLPIFLAVASLMTAFSIYLIYLVKKGINGIGFLLVLYLSGSMVVMFASLSVFFSSPNQTTEALALASNSAYMIFGLIPILFSINKKPNARRWYTVLLFAVSMAVSEALMGETFDSILTKQLGNPLLGVQSYWYYGVMISEMVFTLVYSLKGMDRTLRNYLIVALPIMGISPMIFPSNPTFVTDATWLNASLMIVATILIYETLYRDRLKRTQETMTSLEMMLVFTLMMAGLFTYYLTGSWYVFDFSMLAGMSWFIYRAIEGPSHLKGNYLRDATWTFSFILVTFIMEWFMGGVLDFVTGTFSTGISGFISSLPLGFVSPTRDFGLGALFNFLSIFGAVTGSIWFLIMMGTEMGMLAVFRIGQVKLRENKIRLALMVSAYAIYTIYLPSFSPLASKIPYIPYMWSMGLGTLGPVSSHYLIPGIVGTYVVSAILSFLFGSRQICSVTCTAPTMYQGTFYDSLKSFNRTSKLGRKTLGSRLRPWYKVIALTVWASLLAFAVVSFLDQKGLLNFTIFGNDPTVFLYSFYFNFLWYVVFISIPFMGTYACATQGWCSWGTFNQFFGGLGLFKLKVKDPDLCVKCETKACAEACPVGNTDLPGNFIRSGQFKSMRCIGVGDCAEACPYNNISFYDIRSWLKEKLK</sequence>
<keyword evidence="4" id="KW-0249">Electron transport</keyword>
<dbReference type="EMBL" id="CP012176">
    <property type="protein sequence ID" value="AKV82671.1"/>
    <property type="molecule type" value="Genomic_DNA"/>
</dbReference>
<evidence type="ECO:0000313" key="17">
    <source>
        <dbReference type="Proteomes" id="UP000061362"/>
    </source>
</evidence>
<dbReference type="InterPro" id="IPR017896">
    <property type="entry name" value="4Fe4S_Fe-S-bd"/>
</dbReference>
<dbReference type="Pfam" id="PF12838">
    <property type="entry name" value="Fer4_7"/>
    <property type="match status" value="1"/>
</dbReference>
<keyword evidence="7" id="KW-0812">Transmembrane</keyword>
<evidence type="ECO:0000313" key="12">
    <source>
        <dbReference type="EMBL" id="AKV78178.1"/>
    </source>
</evidence>
<evidence type="ECO:0000256" key="1">
    <source>
        <dbReference type="ARBA" id="ARBA00022448"/>
    </source>
</evidence>
<dbReference type="PANTHER" id="PTHR30176:SF3">
    <property type="entry name" value="FERREDOXIN-TYPE PROTEIN NAPH"/>
    <property type="match status" value="1"/>
</dbReference>
<feature type="transmembrane region" description="Helical" evidence="7">
    <location>
        <begin position="327"/>
        <end position="351"/>
    </location>
</feature>
<dbReference type="GO" id="GO:0046872">
    <property type="term" value="F:metal ion binding"/>
    <property type="evidence" value="ECO:0007669"/>
    <property type="project" value="UniProtKB-KW"/>
</dbReference>
<feature type="transmembrane region" description="Helical" evidence="7">
    <location>
        <begin position="188"/>
        <end position="206"/>
    </location>
</feature>
<name>A0A088E378_9CREN</name>
<feature type="transmembrane region" description="Helical" evidence="7">
    <location>
        <begin position="67"/>
        <end position="85"/>
    </location>
</feature>
<evidence type="ECO:0000313" key="13">
    <source>
        <dbReference type="EMBL" id="AKV80423.1"/>
    </source>
</evidence>
<dbReference type="Gene3D" id="3.30.70.20">
    <property type="match status" value="1"/>
</dbReference>
<dbReference type="OMA" id="LIYFMWF"/>
<feature type="domain" description="4Fe-4S ferredoxin-type" evidence="8">
    <location>
        <begin position="603"/>
        <end position="632"/>
    </location>
</feature>
<dbReference type="PROSITE" id="PS51379">
    <property type="entry name" value="4FE4S_FER_2"/>
    <property type="match status" value="2"/>
</dbReference>
<dbReference type="GO" id="GO:0005886">
    <property type="term" value="C:plasma membrane"/>
    <property type="evidence" value="ECO:0007669"/>
    <property type="project" value="TreeGrafter"/>
</dbReference>
<dbReference type="OrthoDB" id="2837at2157"/>
<evidence type="ECO:0000256" key="6">
    <source>
        <dbReference type="ARBA" id="ARBA00023014"/>
    </source>
</evidence>
<evidence type="ECO:0000313" key="20">
    <source>
        <dbReference type="Proteomes" id="UP000068832"/>
    </source>
</evidence>
<reference evidence="14 16" key="3">
    <citation type="submission" date="2015-07" db="EMBL/GenBank/DDBJ databases">
        <title>Physiological, transcriptional responses and genome re-sequencing of acid resistant extremely thermoacidophilic Metallosphaera sedula SARC-M1.</title>
        <authorList>
            <person name="Ai C."/>
            <person name="McCarthy S."/>
            <person name="Eckrich V."/>
            <person name="Rudrappa D."/>
            <person name="Qiu G."/>
            <person name="Blum P."/>
        </authorList>
    </citation>
    <scope>NUCLEOTIDE SEQUENCE [LARGE SCALE GENOMIC DNA]</scope>
    <source>
        <strain evidence="14 16">SARC-M1</strain>
    </source>
</reference>
<feature type="transmembrane region" description="Helical" evidence="7">
    <location>
        <begin position="416"/>
        <end position="438"/>
    </location>
</feature>
<reference evidence="17 18" key="2">
    <citation type="journal article" date="2015" name="Genome Announc.">
        <title>Complete Genome Sequences of Evolved Arsenate-Resistant Metallosphaera sedula Strains.</title>
        <authorList>
            <person name="Ai C."/>
            <person name="McCarthy S."/>
            <person name="Schackwitz W."/>
            <person name="Martin J."/>
            <person name="Lipzen A."/>
            <person name="Blum P."/>
        </authorList>
    </citation>
    <scope>NUCLEOTIDE SEQUENCE [LARGE SCALE GENOMIC DNA]</scope>
    <source>
        <strain evidence="12 18">ARS120-1</strain>
        <strain evidence="13 17">ARS120-2</strain>
        <strain evidence="10 20">ARS50-1</strain>
        <strain evidence="11 19">ARS50-2</strain>
    </source>
</reference>